<name>A0ABZ1BRD2_9FIRM</name>
<feature type="binding site" evidence="13">
    <location>
        <position position="114"/>
    </location>
    <ligand>
        <name>substrate</name>
    </ligand>
</feature>
<sequence>MPPHPPEASGGGPVSRRDGTPVVLLLGGDGIGPEVVEAAAACMQAAARRLGRAIRLEEAPIGGAALEMGLPPLPEPTLRMALDADAVLLGAVGGPRWDGLPGPQRPEAGLLELRRQLGVFANVRPVRMFAGLETTSPLRPEVVAGTDLVVVRELLGGLYYGPRGRRQGPGGPVVFDTLEYDQAQIDRAARFALEMARRRRRSLTLVDKANVLESSRMWRERVQALAPAYPDVAVSFQYVDSCAMRLVREPRAFDVLLCENMFGDILSDEAAVLAGSIGMLPSASLGGRVGLYEPVHGSAPDIAGRGVANPIGAILAGAMLLEWSLGWRDAAACIEAAVARVLADGWRTGDLVPAGGPAPGVSVVGTQALTDRILAAIEQSTPQEGSSAPS</sequence>
<keyword evidence="12 13" id="KW-0100">Branched-chain amino acid biosynthesis</keyword>
<feature type="binding site" evidence="13">
    <location>
        <position position="240"/>
    </location>
    <ligand>
        <name>substrate</name>
    </ligand>
</feature>
<dbReference type="InterPro" id="IPR019818">
    <property type="entry name" value="IsoCit/isopropylmalate_DH_CS"/>
</dbReference>
<feature type="domain" description="Isopropylmalate dehydrogenase-like" evidence="15">
    <location>
        <begin position="22"/>
        <end position="373"/>
    </location>
</feature>
<protein>
    <recommendedName>
        <fullName evidence="13">3-isopropylmalate dehydrogenase</fullName>
        <ecNumber evidence="13">1.1.1.85</ecNumber>
    </recommendedName>
    <alternativeName>
        <fullName evidence="13">3-IPM-DH</fullName>
    </alternativeName>
    <alternativeName>
        <fullName evidence="13">Beta-IPM dehydrogenase</fullName>
        <shortName evidence="13">IMDH</shortName>
    </alternativeName>
</protein>
<feature type="binding site" evidence="13">
    <location>
        <position position="152"/>
    </location>
    <ligand>
        <name>substrate</name>
    </ligand>
</feature>
<feature type="binding site" evidence="13">
    <location>
        <position position="124"/>
    </location>
    <ligand>
        <name>substrate</name>
    </ligand>
</feature>
<evidence type="ECO:0000256" key="10">
    <source>
        <dbReference type="ARBA" id="ARBA00023002"/>
    </source>
</evidence>
<feature type="site" description="Important for catalysis" evidence="13">
    <location>
        <position position="208"/>
    </location>
</feature>
<dbReference type="SMART" id="SM01329">
    <property type="entry name" value="Iso_dh"/>
    <property type="match status" value="1"/>
</dbReference>
<keyword evidence="10 13" id="KW-0560">Oxidoreductase</keyword>
<reference evidence="17" key="1">
    <citation type="submission" date="2023-12" db="EMBL/GenBank/DDBJ databases">
        <title>Novel isolates from deep terrestrial aquifers shed light on the physiology and ecology of the class Limnochordia.</title>
        <authorList>
            <person name="Karnachuk O.V."/>
            <person name="Lukina A.P."/>
            <person name="Avakyan M.R."/>
            <person name="Kadnikov V."/>
            <person name="Begmatov S."/>
            <person name="Beletsky A.V."/>
            <person name="Mardanov A.V."/>
            <person name="Ravin N.V."/>
        </authorList>
    </citation>
    <scope>NUCLEOTIDE SEQUENCE [LARGE SCALE GENOMIC DNA]</scope>
    <source>
        <strain evidence="17">LN</strain>
    </source>
</reference>
<feature type="binding site" evidence="13">
    <location>
        <position position="264"/>
    </location>
    <ligand>
        <name>Mg(2+)</name>
        <dbReference type="ChEBI" id="CHEBI:18420"/>
    </ligand>
</feature>
<feature type="binding site" evidence="13">
    <location>
        <position position="268"/>
    </location>
    <ligand>
        <name>Mg(2+)</name>
        <dbReference type="ChEBI" id="CHEBI:18420"/>
    </ligand>
</feature>
<dbReference type="InterPro" id="IPR004429">
    <property type="entry name" value="Isopropylmalate_DH"/>
</dbReference>
<comment type="pathway">
    <text evidence="3 13 14">Amino-acid biosynthesis; L-leucine biosynthesis; L-leucine from 3-methyl-2-oxobutanoate: step 3/4.</text>
</comment>
<evidence type="ECO:0000256" key="8">
    <source>
        <dbReference type="ARBA" id="ARBA00022723"/>
    </source>
</evidence>
<dbReference type="NCBIfam" id="TIGR00169">
    <property type="entry name" value="leuB"/>
    <property type="match status" value="1"/>
</dbReference>
<evidence type="ECO:0000259" key="15">
    <source>
        <dbReference type="SMART" id="SM01329"/>
    </source>
</evidence>
<evidence type="ECO:0000256" key="14">
    <source>
        <dbReference type="RuleBase" id="RU004445"/>
    </source>
</evidence>
<comment type="function">
    <text evidence="13 14">Catalyzes the oxidation of 3-carboxy-2-hydroxy-4-methylpentanoate (3-isopropylmalate) to 3-carboxy-4-methyl-2-oxopentanoate. The product decarboxylates to 4-methyl-2 oxopentanoate.</text>
</comment>
<dbReference type="SUPFAM" id="SSF53659">
    <property type="entry name" value="Isocitrate/Isopropylmalate dehydrogenase-like"/>
    <property type="match status" value="1"/>
</dbReference>
<keyword evidence="13" id="KW-0464">Manganese</keyword>
<evidence type="ECO:0000256" key="4">
    <source>
        <dbReference type="ARBA" id="ARBA00008319"/>
    </source>
</evidence>
<evidence type="ECO:0000256" key="2">
    <source>
        <dbReference type="ARBA" id="ARBA00001936"/>
    </source>
</evidence>
<evidence type="ECO:0000256" key="11">
    <source>
        <dbReference type="ARBA" id="ARBA00023027"/>
    </source>
</evidence>
<keyword evidence="11 13" id="KW-0520">NAD</keyword>
<dbReference type="Proteomes" id="UP001333102">
    <property type="component" value="Chromosome"/>
</dbReference>
<organism evidence="16 17">
    <name type="scientific">Geochorda subterranea</name>
    <dbReference type="NCBI Taxonomy" id="3109564"/>
    <lineage>
        <taxon>Bacteria</taxon>
        <taxon>Bacillati</taxon>
        <taxon>Bacillota</taxon>
        <taxon>Limnochordia</taxon>
        <taxon>Limnochordales</taxon>
        <taxon>Geochordaceae</taxon>
        <taxon>Geochorda</taxon>
    </lineage>
</organism>
<dbReference type="InterPro" id="IPR024084">
    <property type="entry name" value="IsoPropMal-DH-like_dom"/>
</dbReference>
<dbReference type="Gene3D" id="3.40.718.10">
    <property type="entry name" value="Isopropylmalate Dehydrogenase"/>
    <property type="match status" value="1"/>
</dbReference>
<dbReference type="GO" id="GO:0003862">
    <property type="term" value="F:3-isopropylmalate dehydrogenase activity"/>
    <property type="evidence" value="ECO:0007669"/>
    <property type="project" value="UniProtKB-EC"/>
</dbReference>
<comment type="catalytic activity">
    <reaction evidence="1 13 14">
        <text>(2R,3S)-3-isopropylmalate + NAD(+) = 4-methyl-2-oxopentanoate + CO2 + NADH</text>
        <dbReference type="Rhea" id="RHEA:32271"/>
        <dbReference type="ChEBI" id="CHEBI:16526"/>
        <dbReference type="ChEBI" id="CHEBI:17865"/>
        <dbReference type="ChEBI" id="CHEBI:35121"/>
        <dbReference type="ChEBI" id="CHEBI:57540"/>
        <dbReference type="ChEBI" id="CHEBI:57945"/>
        <dbReference type="EC" id="1.1.1.85"/>
    </reaction>
</comment>
<dbReference type="PROSITE" id="PS00470">
    <property type="entry name" value="IDH_IMDH"/>
    <property type="match status" value="1"/>
</dbReference>
<accession>A0ABZ1BRD2</accession>
<comment type="subcellular location">
    <subcellularLocation>
        <location evidence="13">Cytoplasm</location>
    </subcellularLocation>
</comment>
<evidence type="ECO:0000256" key="7">
    <source>
        <dbReference type="ARBA" id="ARBA00022605"/>
    </source>
</evidence>
<comment type="similarity">
    <text evidence="4 13">Belongs to the isocitrate and isopropylmalate dehydrogenases family. LeuB type 1 subfamily.</text>
</comment>
<evidence type="ECO:0000256" key="3">
    <source>
        <dbReference type="ARBA" id="ARBA00004762"/>
    </source>
</evidence>
<comment type="subunit">
    <text evidence="5 13 14">Homodimer.</text>
</comment>
<dbReference type="RefSeq" id="WP_324669774.1">
    <property type="nucleotide sequence ID" value="NZ_CP141614.1"/>
</dbReference>
<dbReference type="HAMAP" id="MF_01033">
    <property type="entry name" value="LeuB_type1"/>
    <property type="match status" value="1"/>
</dbReference>
<evidence type="ECO:0000313" key="16">
    <source>
        <dbReference type="EMBL" id="WRP15371.1"/>
    </source>
</evidence>
<comment type="cofactor">
    <cofactor evidence="2">
        <name>Mn(2+)</name>
        <dbReference type="ChEBI" id="CHEBI:29035"/>
    </cofactor>
</comment>
<keyword evidence="8 13" id="KW-0479">Metal-binding</keyword>
<comment type="cofactor">
    <cofactor evidence="13 14">
        <name>Mg(2+)</name>
        <dbReference type="ChEBI" id="CHEBI:18420"/>
    </cofactor>
    <cofactor evidence="13 14">
        <name>Mn(2+)</name>
        <dbReference type="ChEBI" id="CHEBI:29035"/>
    </cofactor>
    <text evidence="13 14">Binds 1 Mg(2+) or Mn(2+) ion per subunit.</text>
</comment>
<keyword evidence="7 13" id="KW-0028">Amino-acid biosynthesis</keyword>
<evidence type="ECO:0000313" key="17">
    <source>
        <dbReference type="Proteomes" id="UP001333102"/>
    </source>
</evidence>
<dbReference type="EMBL" id="CP141614">
    <property type="protein sequence ID" value="WRP15371.1"/>
    <property type="molecule type" value="Genomic_DNA"/>
</dbReference>
<evidence type="ECO:0000256" key="9">
    <source>
        <dbReference type="ARBA" id="ARBA00022842"/>
    </source>
</evidence>
<proteinExistence type="inferred from homology"/>
<dbReference type="PANTHER" id="PTHR42979">
    <property type="entry name" value="3-ISOPROPYLMALATE DEHYDROGENASE"/>
    <property type="match status" value="1"/>
</dbReference>
<dbReference type="PANTHER" id="PTHR42979:SF1">
    <property type="entry name" value="3-ISOPROPYLMALATE DEHYDROGENASE"/>
    <property type="match status" value="1"/>
</dbReference>
<feature type="binding site" evidence="13">
    <location>
        <begin position="94"/>
        <end position="107"/>
    </location>
    <ligand>
        <name>NAD(+)</name>
        <dbReference type="ChEBI" id="CHEBI:57540"/>
    </ligand>
</feature>
<feature type="binding site" evidence="13">
    <location>
        <begin position="297"/>
        <end position="309"/>
    </location>
    <ligand>
        <name>NAD(+)</name>
        <dbReference type="ChEBI" id="CHEBI:57540"/>
    </ligand>
</feature>
<keyword evidence="17" id="KW-1185">Reference proteome</keyword>
<evidence type="ECO:0000256" key="13">
    <source>
        <dbReference type="HAMAP-Rule" id="MF_01033"/>
    </source>
</evidence>
<evidence type="ECO:0000256" key="6">
    <source>
        <dbReference type="ARBA" id="ARBA00022430"/>
    </source>
</evidence>
<feature type="site" description="Important for catalysis" evidence="13">
    <location>
        <position position="159"/>
    </location>
</feature>
<evidence type="ECO:0000256" key="5">
    <source>
        <dbReference type="ARBA" id="ARBA00011738"/>
    </source>
</evidence>
<evidence type="ECO:0000256" key="1">
    <source>
        <dbReference type="ARBA" id="ARBA00000624"/>
    </source>
</evidence>
<dbReference type="Pfam" id="PF00180">
    <property type="entry name" value="Iso_dh"/>
    <property type="match status" value="1"/>
</dbReference>
<keyword evidence="6 13" id="KW-0432">Leucine biosynthesis</keyword>
<dbReference type="EC" id="1.1.1.85" evidence="13"/>
<feature type="binding site" evidence="13">
    <location>
        <position position="240"/>
    </location>
    <ligand>
        <name>Mg(2+)</name>
        <dbReference type="ChEBI" id="CHEBI:18420"/>
    </ligand>
</feature>
<gene>
    <name evidence="13 16" type="primary">leuB</name>
    <name evidence="16" type="ORF">VLY81_04190</name>
</gene>
<evidence type="ECO:0000256" key="12">
    <source>
        <dbReference type="ARBA" id="ARBA00023304"/>
    </source>
</evidence>
<keyword evidence="13" id="KW-0963">Cytoplasm</keyword>
<keyword evidence="9 13" id="KW-0460">Magnesium</keyword>